<name>A0A0S2MVB3_9CAUD</name>
<evidence type="ECO:0000256" key="1">
    <source>
        <dbReference type="SAM" id="Coils"/>
    </source>
</evidence>
<sequence length="147" mass="17025">MGKGSTKYQLLKDDFDHAVKQIELKNKEINLLRASRGASIHEYRQLSNERAKLKEEVGFLKDDVQVRDERIDELEKELNELKNGLFQEVVIAVQMSNESYLGTFGEVQTINMALTADSEESMQMTLKNRFIDGTYQFIKVKKTYEVI</sequence>
<dbReference type="GeneID" id="26648612"/>
<feature type="coiled-coil region" evidence="1">
    <location>
        <begin position="43"/>
        <end position="84"/>
    </location>
</feature>
<evidence type="ECO:0000313" key="2">
    <source>
        <dbReference type="EMBL" id="ALO79823.1"/>
    </source>
</evidence>
<keyword evidence="3" id="KW-1185">Reference proteome</keyword>
<dbReference type="RefSeq" id="YP_009218181.1">
    <property type="nucleotide sequence ID" value="NC_029008.1"/>
</dbReference>
<proteinExistence type="predicted"/>
<gene>
    <name evidence="2" type="ORF">XO28_0048</name>
</gene>
<dbReference type="Gene3D" id="1.20.5.4090">
    <property type="match status" value="1"/>
</dbReference>
<dbReference type="KEGG" id="vg:26648612"/>
<accession>A0A0S2MVB3</accession>
<keyword evidence="1" id="KW-0175">Coiled coil</keyword>
<protein>
    <submittedName>
        <fullName evidence="2">Uncharacterized protein</fullName>
    </submittedName>
</protein>
<evidence type="ECO:0000313" key="3">
    <source>
        <dbReference type="Proteomes" id="UP000203057"/>
    </source>
</evidence>
<organism evidence="2 3">
    <name type="scientific">Bacillus phage phi4J1</name>
    <dbReference type="NCBI Taxonomy" id="1643326"/>
    <lineage>
        <taxon>Viruses</taxon>
        <taxon>Duplodnaviria</taxon>
        <taxon>Heunggongvirae</taxon>
        <taxon>Uroviricota</taxon>
        <taxon>Caudoviricetes</taxon>
        <taxon>Rockvillevirus</taxon>
        <taxon>Rockvillevirus phi4J1</taxon>
    </lineage>
</organism>
<dbReference type="Proteomes" id="UP000203057">
    <property type="component" value="Segment"/>
</dbReference>
<dbReference type="OrthoDB" id="20166at10239"/>
<reference evidence="2 3" key="1">
    <citation type="submission" date="2015-10" db="EMBL/GenBank/DDBJ databases">
        <title>Whole Genome sequencing of Bacillus ACT Group Temperature Bacteriophages.</title>
        <authorList>
            <person name="Fouts D.E."/>
            <person name="Rasko D.A."/>
            <person name="Cer R.R."/>
            <person name="Jiang L."/>
            <person name="Fedorova N.B."/>
            <person name="Shvartsbeyn A."/>
            <person name="Read T.D."/>
            <person name="Gill S.R."/>
            <person name="Klumpp J."/>
            <person name="Calendar R."/>
        </authorList>
    </citation>
    <scope>NUCLEOTIDE SEQUENCE [LARGE SCALE GENOMIC DNA]</scope>
</reference>
<dbReference type="EMBL" id="KT970645">
    <property type="protein sequence ID" value="ALO79823.1"/>
    <property type="molecule type" value="Genomic_DNA"/>
</dbReference>